<evidence type="ECO:0000256" key="2">
    <source>
        <dbReference type="ARBA" id="ARBA00022763"/>
    </source>
</evidence>
<name>A0A7D3R1U1_9VIRU</name>
<dbReference type="InterPro" id="IPR002043">
    <property type="entry name" value="UDG_fam1"/>
</dbReference>
<feature type="domain" description="Uracil-DNA glycosylase-like" evidence="6">
    <location>
        <begin position="81"/>
        <end position="240"/>
    </location>
</feature>
<dbReference type="GO" id="GO:0004844">
    <property type="term" value="F:uracil DNA N-glycosylase activity"/>
    <property type="evidence" value="ECO:0007669"/>
    <property type="project" value="InterPro"/>
</dbReference>
<comment type="similarity">
    <text evidence="1">Belongs to the uracil-DNA glycosylase (UDG) superfamily. UNG family.</text>
</comment>
<proteinExistence type="inferred from homology"/>
<dbReference type="Proteomes" id="UP001162001">
    <property type="component" value="Segment"/>
</dbReference>
<feature type="active site" description="Proton acceptor" evidence="5">
    <location>
        <position position="96"/>
    </location>
</feature>
<evidence type="ECO:0000259" key="6">
    <source>
        <dbReference type="SMART" id="SM00986"/>
    </source>
</evidence>
<gene>
    <name evidence="7" type="ORF">Fadolivirus_1_600</name>
</gene>
<dbReference type="SUPFAM" id="SSF52141">
    <property type="entry name" value="Uracil-DNA glycosylase-like"/>
    <property type="match status" value="1"/>
</dbReference>
<evidence type="ECO:0000313" key="7">
    <source>
        <dbReference type="EMBL" id="QKF94058.1"/>
    </source>
</evidence>
<dbReference type="PROSITE" id="PS00130">
    <property type="entry name" value="U_DNA_GLYCOSYLASE"/>
    <property type="match status" value="1"/>
</dbReference>
<evidence type="ECO:0000313" key="8">
    <source>
        <dbReference type="Proteomes" id="UP001162001"/>
    </source>
</evidence>
<dbReference type="GO" id="GO:0097510">
    <property type="term" value="P:base-excision repair, AP site formation via deaminated base removal"/>
    <property type="evidence" value="ECO:0007669"/>
    <property type="project" value="TreeGrafter"/>
</dbReference>
<reference evidence="7 8" key="1">
    <citation type="submission" date="2020-04" db="EMBL/GenBank/DDBJ databases">
        <title>Advantages and limits of metagenomic assembly and binning of a giant virus.</title>
        <authorList>
            <person name="Schulz F."/>
            <person name="Andreani J."/>
            <person name="Francis R."/>
            <person name="Boudjemaa H."/>
            <person name="Bou Khalil J.Y."/>
            <person name="Lee J."/>
            <person name="La Scola B."/>
            <person name="Woyke T."/>
        </authorList>
    </citation>
    <scope>NUCLEOTIDE SEQUENCE [LARGE SCALE GENOMIC DNA]</scope>
    <source>
        <strain evidence="7 8">FV1/VV64</strain>
    </source>
</reference>
<evidence type="ECO:0000256" key="1">
    <source>
        <dbReference type="ARBA" id="ARBA00008184"/>
    </source>
</evidence>
<dbReference type="SMART" id="SM00986">
    <property type="entry name" value="UDG"/>
    <property type="match status" value="1"/>
</dbReference>
<dbReference type="InterPro" id="IPR005122">
    <property type="entry name" value="Uracil-DNA_glycosylase-like"/>
</dbReference>
<evidence type="ECO:0000256" key="5">
    <source>
        <dbReference type="PROSITE-ProRule" id="PRU10072"/>
    </source>
</evidence>
<dbReference type="InterPro" id="IPR036895">
    <property type="entry name" value="Uracil-DNA_glycosylase-like_sf"/>
</dbReference>
<evidence type="ECO:0000256" key="4">
    <source>
        <dbReference type="ARBA" id="ARBA00023204"/>
    </source>
</evidence>
<dbReference type="PANTHER" id="PTHR11264">
    <property type="entry name" value="URACIL-DNA GLYCOSYLASE"/>
    <property type="match status" value="1"/>
</dbReference>
<dbReference type="EMBL" id="MT418680">
    <property type="protein sequence ID" value="QKF94058.1"/>
    <property type="molecule type" value="Genomic_DNA"/>
</dbReference>
<dbReference type="HAMAP" id="MF_00148">
    <property type="entry name" value="UDG"/>
    <property type="match status" value="1"/>
</dbReference>
<evidence type="ECO:0000256" key="3">
    <source>
        <dbReference type="ARBA" id="ARBA00022801"/>
    </source>
</evidence>
<dbReference type="SMART" id="SM00987">
    <property type="entry name" value="UreE_C"/>
    <property type="match status" value="1"/>
</dbReference>
<dbReference type="Gene3D" id="3.40.470.10">
    <property type="entry name" value="Uracil-DNA glycosylase-like domain"/>
    <property type="match status" value="1"/>
</dbReference>
<keyword evidence="4" id="KW-0234">DNA repair</keyword>
<dbReference type="Pfam" id="PF03167">
    <property type="entry name" value="UDG"/>
    <property type="match status" value="1"/>
</dbReference>
<dbReference type="PANTHER" id="PTHR11264:SF0">
    <property type="entry name" value="URACIL-DNA GLYCOSYLASE"/>
    <property type="match status" value="1"/>
</dbReference>
<dbReference type="NCBIfam" id="NF003592">
    <property type="entry name" value="PRK05254.1-5"/>
    <property type="match status" value="1"/>
</dbReference>
<accession>A0A7D3R1U1</accession>
<keyword evidence="8" id="KW-1185">Reference proteome</keyword>
<keyword evidence="2" id="KW-0227">DNA damage</keyword>
<dbReference type="NCBIfam" id="TIGR00628">
    <property type="entry name" value="ung"/>
    <property type="match status" value="1"/>
</dbReference>
<sequence>MDIHKLKKSLYGIQNWKDKYPDYNVDLNKLQIHNTYKPFFELPNIKEDLDSISEYLSHCLKSTNGNVNLFPYPDLVFNALNVTPLDKIKVVILGQDPYHSFENYNGKVIPQAMGLSFSVPKEFDIPSSLKNIYKNMQKYHHIDKSPNHGNLSFWSYQGCLLLNTSLTVQEGCPNCHQNYWKQITNGLIKYISDNTENVIFVLWGGPAYSKIDLIDQKKHKVIISSHPSGLSYNKKLRDYESFENTDHFGEINKYLKEHNKSTILWQII</sequence>
<dbReference type="InterPro" id="IPR018085">
    <property type="entry name" value="Ura-DNA_Glyclase_AS"/>
</dbReference>
<protein>
    <submittedName>
        <fullName evidence="7">Uracil-DNA glycosylase family 1</fullName>
    </submittedName>
</protein>
<organism evidence="7 8">
    <name type="scientific">Fadolivirus FV1/VV64</name>
    <dbReference type="NCBI Taxonomy" id="3070911"/>
    <lineage>
        <taxon>Viruses</taxon>
        <taxon>Varidnaviria</taxon>
        <taxon>Bamfordvirae</taxon>
        <taxon>Nucleocytoviricota</taxon>
        <taxon>Megaviricetes</taxon>
        <taxon>Imitervirales</taxon>
        <taxon>Mimiviridae</taxon>
        <taxon>Klosneuvirinae</taxon>
        <taxon>Fadolivirus</taxon>
        <taxon>Fadolivirus algeromassiliense</taxon>
    </lineage>
</organism>
<keyword evidence="3" id="KW-0378">Hydrolase</keyword>
<dbReference type="CDD" id="cd10027">
    <property type="entry name" value="UDG-F1-like"/>
    <property type="match status" value="1"/>
</dbReference>